<keyword evidence="4 7" id="KW-0547">Nucleotide-binding</keyword>
<evidence type="ECO:0000313" key="8">
    <source>
        <dbReference type="EMBL" id="AJB42796.1"/>
    </source>
</evidence>
<dbReference type="PANTHER" id="PTHR12595">
    <property type="entry name" value="POS9-ACTIVATING FACTOR FAP7-RELATED"/>
    <property type="match status" value="1"/>
</dbReference>
<comment type="similarity">
    <text evidence="7">Belongs to the adenylate kinase family. AK6 subfamily.</text>
</comment>
<dbReference type="EMBL" id="CP007493">
    <property type="protein sequence ID" value="AJB42796.1"/>
    <property type="molecule type" value="Genomic_DNA"/>
</dbReference>
<comment type="caution">
    <text evidence="7">Lacks conserved residue(s) required for the propagation of feature annotation.</text>
</comment>
<comment type="catalytic activity">
    <reaction evidence="7">
        <text>ATP + H2O = ADP + phosphate + H(+)</text>
        <dbReference type="Rhea" id="RHEA:13065"/>
        <dbReference type="ChEBI" id="CHEBI:15377"/>
        <dbReference type="ChEBI" id="CHEBI:15378"/>
        <dbReference type="ChEBI" id="CHEBI:30616"/>
        <dbReference type="ChEBI" id="CHEBI:43474"/>
        <dbReference type="ChEBI" id="CHEBI:456216"/>
    </reaction>
</comment>
<feature type="binding site" evidence="7">
    <location>
        <position position="145"/>
    </location>
    <ligand>
        <name>ATP</name>
        <dbReference type="ChEBI" id="CHEBI:30616"/>
    </ligand>
</feature>
<evidence type="ECO:0000313" key="9">
    <source>
        <dbReference type="Proteomes" id="UP000266720"/>
    </source>
</evidence>
<dbReference type="PANTHER" id="PTHR12595:SF0">
    <property type="entry name" value="ADENYLATE KINASE ISOENZYME 6"/>
    <property type="match status" value="1"/>
</dbReference>
<keyword evidence="2 7" id="KW-0698">rRNA processing</keyword>
<dbReference type="InterPro" id="IPR027417">
    <property type="entry name" value="P-loop_NTPase"/>
</dbReference>
<protein>
    <recommendedName>
        <fullName evidence="7">Putative adenylate kinase</fullName>
        <shortName evidence="7">AK</shortName>
        <ecNumber evidence="7">2.7.4.3</ecNumber>
    </recommendedName>
    <alternativeName>
        <fullName evidence="7">ATP-AMP transphosphorylase</fullName>
    </alternativeName>
</protein>
<organism evidence="8 9">
    <name type="scientific">Thermofilum adornatum 1505</name>
    <dbReference type="NCBI Taxonomy" id="697581"/>
    <lineage>
        <taxon>Archaea</taxon>
        <taxon>Thermoproteota</taxon>
        <taxon>Thermoprotei</taxon>
        <taxon>Thermofilales</taxon>
        <taxon>Thermofilaceae</taxon>
        <taxon>Thermofilum</taxon>
    </lineage>
</organism>
<feature type="binding site" evidence="7">
    <location>
        <position position="10"/>
    </location>
    <ligand>
        <name>ATP</name>
        <dbReference type="ChEBI" id="CHEBI:30616"/>
    </ligand>
</feature>
<dbReference type="InterPro" id="IPR020618">
    <property type="entry name" value="Adenyl_kinase_AK6"/>
</dbReference>
<dbReference type="AlphaFoldDB" id="A0A3G1A737"/>
<name>A0A3G1A737_9CREN</name>
<dbReference type="GeneID" id="25407172"/>
<accession>A0A3G1A737</accession>
<dbReference type="GO" id="GO:0006364">
    <property type="term" value="P:rRNA processing"/>
    <property type="evidence" value="ECO:0007669"/>
    <property type="project" value="UniProtKB-KW"/>
</dbReference>
<comment type="subunit">
    <text evidence="7">Interacts with uS11. Not a structural component of 40S pre-ribosomes, but transiently interacts with them by binding to uS11.</text>
</comment>
<dbReference type="RefSeq" id="WP_052887197.1">
    <property type="nucleotide sequence ID" value="NZ_CP007493.1"/>
</dbReference>
<evidence type="ECO:0000256" key="6">
    <source>
        <dbReference type="ARBA" id="ARBA00022840"/>
    </source>
</evidence>
<keyword evidence="5 7" id="KW-0418">Kinase</keyword>
<feature type="binding site" evidence="7">
    <location>
        <position position="13"/>
    </location>
    <ligand>
        <name>ATP</name>
        <dbReference type="ChEBI" id="CHEBI:30616"/>
    </ligand>
</feature>
<sequence>MAILVTGTPGVGKTTVSLELARKTGKNYVDIADIVKREKFYKGYDDVTDSLIVDTAKLKKYLRNLLTCNEVIDTHVVEAVPQEKVTHVFVLRLDPVKLMKRLEQRGYRASKIRQNVEAEILDSILIDSVKLFGTEKVFEINTTGKDVSEIVQIIYSILQGNVDEFKPGNVNWLQKYYFLLEQQ</sequence>
<dbReference type="STRING" id="697581.TCARB_1760"/>
<reference evidence="9" key="1">
    <citation type="book" date="2010" name="EXTREMOPHILES" publisher="0:0-0">
        <title>Complete genome sequences of ten hyperthermophilic archaea reveal their metabolic capabilities and possible ecological roles.</title>
        <editorList>
            <person name="?"/>
        </editorList>
        <authorList>
            <person name="Ravin N.V."/>
            <person name="Mardanov A.V."/>
            <person name="Bonch-Osmolovskaya E.A."/>
            <person name="Skryabin K.G."/>
        </authorList>
    </citation>
    <scope>NUCLEOTIDE SEQUENCE [LARGE SCALE GENOMIC DNA]</scope>
    <source>
        <strain evidence="9">1505</strain>
    </source>
</reference>
<dbReference type="Gene3D" id="3.40.50.300">
    <property type="entry name" value="P-loop containing nucleotide triphosphate hydrolases"/>
    <property type="match status" value="1"/>
</dbReference>
<evidence type="ECO:0000256" key="5">
    <source>
        <dbReference type="ARBA" id="ARBA00022777"/>
    </source>
</evidence>
<feature type="binding site" evidence="7">
    <location>
        <position position="14"/>
    </location>
    <ligand>
        <name>ATP</name>
        <dbReference type="ChEBI" id="CHEBI:30616"/>
    </ligand>
</feature>
<evidence type="ECO:0000256" key="4">
    <source>
        <dbReference type="ARBA" id="ARBA00022741"/>
    </source>
</evidence>
<dbReference type="HAMAP" id="MF_00039">
    <property type="entry name" value="Adenylate_kinase_AK6"/>
    <property type="match status" value="1"/>
</dbReference>
<dbReference type="EC" id="2.7.4.3" evidence="7"/>
<dbReference type="GO" id="GO:0004017">
    <property type="term" value="F:AMP kinase activity"/>
    <property type="evidence" value="ECO:0007669"/>
    <property type="project" value="UniProtKB-UniRule"/>
</dbReference>
<dbReference type="KEGG" id="tcb:TCARB_1760"/>
<feature type="region of interest" description="LID" evidence="7">
    <location>
        <begin position="104"/>
        <end position="114"/>
    </location>
</feature>
<evidence type="ECO:0000256" key="7">
    <source>
        <dbReference type="HAMAP-Rule" id="MF_00039"/>
    </source>
</evidence>
<evidence type="ECO:0000256" key="1">
    <source>
        <dbReference type="ARBA" id="ARBA00022517"/>
    </source>
</evidence>
<feature type="binding site" evidence="7">
    <location>
        <position position="105"/>
    </location>
    <ligand>
        <name>ATP</name>
        <dbReference type="ChEBI" id="CHEBI:30616"/>
    </ligand>
</feature>
<comment type="function">
    <text evidence="7">Broad-specificity nucleoside monophosphate (NMP) kinase that catalyzes the reversible transfer of the terminal phosphate group between nucleoside triphosphates and monophosphates. Has also ATPase activity. Involved in the late maturation steps of the 30S ribosomal particles, specifically 16S rRNA maturation. While NMP activity is not required for ribosome maturation, ATPase activity is. Associates transiently with small ribosomal subunit protein uS11. ATP hydrolysis breaks the interaction with uS11. May temporarily remove uS11 from the ribosome to enable a conformational change of the ribosomal RNA that is needed for the final maturation step of the small ribosomal subunit.</text>
</comment>
<dbReference type="Proteomes" id="UP000266720">
    <property type="component" value="Chromosome"/>
</dbReference>
<dbReference type="Pfam" id="PF13238">
    <property type="entry name" value="AAA_18"/>
    <property type="match status" value="1"/>
</dbReference>
<feature type="binding site" evidence="7">
    <location>
        <position position="12"/>
    </location>
    <ligand>
        <name>ATP</name>
        <dbReference type="ChEBI" id="CHEBI:30616"/>
    </ligand>
</feature>
<keyword evidence="6 7" id="KW-0067">ATP-binding</keyword>
<comment type="catalytic activity">
    <reaction evidence="7">
        <text>AMP + ATP = 2 ADP</text>
        <dbReference type="Rhea" id="RHEA:12973"/>
        <dbReference type="ChEBI" id="CHEBI:30616"/>
        <dbReference type="ChEBI" id="CHEBI:456215"/>
        <dbReference type="ChEBI" id="CHEBI:456216"/>
        <dbReference type="EC" id="2.7.4.3"/>
    </reaction>
</comment>
<dbReference type="GO" id="GO:0042274">
    <property type="term" value="P:ribosomal small subunit biogenesis"/>
    <property type="evidence" value="ECO:0007669"/>
    <property type="project" value="UniProtKB-UniRule"/>
</dbReference>
<gene>
    <name evidence="8" type="ORF">TCARB_1760</name>
</gene>
<dbReference type="GO" id="GO:0016887">
    <property type="term" value="F:ATP hydrolysis activity"/>
    <property type="evidence" value="ECO:0007669"/>
    <property type="project" value="InterPro"/>
</dbReference>
<proteinExistence type="inferred from homology"/>
<feature type="binding site" evidence="7">
    <location>
        <position position="15"/>
    </location>
    <ligand>
        <name>ATP</name>
        <dbReference type="ChEBI" id="CHEBI:30616"/>
    </ligand>
</feature>
<keyword evidence="1 7" id="KW-0690">Ribosome biogenesis</keyword>
<evidence type="ECO:0000256" key="2">
    <source>
        <dbReference type="ARBA" id="ARBA00022552"/>
    </source>
</evidence>
<evidence type="ECO:0000256" key="3">
    <source>
        <dbReference type="ARBA" id="ARBA00022679"/>
    </source>
</evidence>
<dbReference type="SUPFAM" id="SSF52540">
    <property type="entry name" value="P-loop containing nucleoside triphosphate hydrolases"/>
    <property type="match status" value="1"/>
</dbReference>
<dbReference type="GO" id="GO:0005524">
    <property type="term" value="F:ATP binding"/>
    <property type="evidence" value="ECO:0007669"/>
    <property type="project" value="UniProtKB-UniRule"/>
</dbReference>
<keyword evidence="3 7" id="KW-0808">Transferase</keyword>